<dbReference type="Gene3D" id="3.60.21.70">
    <property type="entry name" value="PhoD-like phosphatase"/>
    <property type="match status" value="1"/>
</dbReference>
<dbReference type="InterPro" id="IPR038607">
    <property type="entry name" value="PhoD-like_sf"/>
</dbReference>
<evidence type="ECO:0000259" key="1">
    <source>
        <dbReference type="Pfam" id="PF09423"/>
    </source>
</evidence>
<dbReference type="EMBL" id="SJPH01000002">
    <property type="protein sequence ID" value="TWT47628.1"/>
    <property type="molecule type" value="Genomic_DNA"/>
</dbReference>
<protein>
    <submittedName>
        <fullName evidence="3">PhoD-like phosphatase</fullName>
    </submittedName>
</protein>
<dbReference type="PANTHER" id="PTHR43606:SF1">
    <property type="entry name" value="PHOD-LIKE PHOSPHATASE METALLOPHOSPHATASE DOMAIN-CONTAINING PROTEIN"/>
    <property type="match status" value="1"/>
</dbReference>
<dbReference type="AlphaFoldDB" id="A0A5C5W9S5"/>
<dbReference type="PANTHER" id="PTHR43606">
    <property type="entry name" value="PHOSPHATASE, PUTATIVE (AFU_ORTHOLOGUE AFUA_6G08710)-RELATED"/>
    <property type="match status" value="1"/>
</dbReference>
<dbReference type="Proteomes" id="UP000318995">
    <property type="component" value="Unassembled WGS sequence"/>
</dbReference>
<dbReference type="InterPro" id="IPR032093">
    <property type="entry name" value="PhoD_N"/>
</dbReference>
<sequence length="475" mass="52920">MFNAPSLPTSLRLTTRAGAVLVIASIGAWTLVANAYAADEHRSAASSVVLANGFKIGEAREDTAIVWTRTTNDRAEGLPGEVRIVWWHEQEEANLQETAWLATDREHDYTIQHRLTSLRAGSSYGLRVLSRPIPVAGAASPQESCQIEGMFRTPPPTDVPAGATMVVSTCQDYPRRDDPLRGHLIYESMLSAGRNGGKPDFFVHAGDILYYDRPSPFAHNVATARFKWNRMYALPLQRSFHEQVTSYFMKDDHDLLKDDCWPGQTYQDLTWDEGLAVYREQVPAATPPYRTVRWGADLEVWLLEGREFRSPNTMPDGPQKTILGAEQLTWLEKTTAASNATFKIVLSATPIIGPDRLDKNDNHANAGFSHEGKHLRTLLAARKNLFIVCGDRHWQYTSIDPATGLREYACGPASDSHAGGFSADQRDPDKHRFLRIAGGFLSVSVDRPNNDPLLRFTHHAVDGTPVSTEKWGFRP</sequence>
<organism evidence="3 4">
    <name type="scientific">Botrimarina hoheduenensis</name>
    <dbReference type="NCBI Taxonomy" id="2528000"/>
    <lineage>
        <taxon>Bacteria</taxon>
        <taxon>Pseudomonadati</taxon>
        <taxon>Planctomycetota</taxon>
        <taxon>Planctomycetia</taxon>
        <taxon>Pirellulales</taxon>
        <taxon>Lacipirellulaceae</taxon>
        <taxon>Botrimarina</taxon>
    </lineage>
</organism>
<dbReference type="Pfam" id="PF16655">
    <property type="entry name" value="PhoD_N"/>
    <property type="match status" value="1"/>
</dbReference>
<reference evidence="3 4" key="1">
    <citation type="submission" date="2019-02" db="EMBL/GenBank/DDBJ databases">
        <title>Deep-cultivation of Planctomycetes and their phenomic and genomic characterization uncovers novel biology.</title>
        <authorList>
            <person name="Wiegand S."/>
            <person name="Jogler M."/>
            <person name="Boedeker C."/>
            <person name="Pinto D."/>
            <person name="Vollmers J."/>
            <person name="Rivas-Marin E."/>
            <person name="Kohn T."/>
            <person name="Peeters S.H."/>
            <person name="Heuer A."/>
            <person name="Rast P."/>
            <person name="Oberbeckmann S."/>
            <person name="Bunk B."/>
            <person name="Jeske O."/>
            <person name="Meyerdierks A."/>
            <person name="Storesund J.E."/>
            <person name="Kallscheuer N."/>
            <person name="Luecker S."/>
            <person name="Lage O.M."/>
            <person name="Pohl T."/>
            <person name="Merkel B.J."/>
            <person name="Hornburger P."/>
            <person name="Mueller R.-W."/>
            <person name="Bruemmer F."/>
            <person name="Labrenz M."/>
            <person name="Spormann A.M."/>
            <person name="Op Den Camp H."/>
            <person name="Overmann J."/>
            <person name="Amann R."/>
            <person name="Jetten M.S.M."/>
            <person name="Mascher T."/>
            <person name="Medema M.H."/>
            <person name="Devos D.P."/>
            <person name="Kaster A.-K."/>
            <person name="Ovreas L."/>
            <person name="Rohde M."/>
            <person name="Galperin M.Y."/>
            <person name="Jogler C."/>
        </authorList>
    </citation>
    <scope>NUCLEOTIDE SEQUENCE [LARGE SCALE GENOMIC DNA]</scope>
    <source>
        <strain evidence="3 4">Pla111</strain>
    </source>
</reference>
<comment type="caution">
    <text evidence="3">The sequence shown here is derived from an EMBL/GenBank/DDBJ whole genome shotgun (WGS) entry which is preliminary data.</text>
</comment>
<gene>
    <name evidence="3" type="ORF">Pla111_12440</name>
</gene>
<dbReference type="InterPro" id="IPR018946">
    <property type="entry name" value="PhoD-like_MPP"/>
</dbReference>
<dbReference type="Gene3D" id="2.60.40.380">
    <property type="entry name" value="Purple acid phosphatase-like, N-terminal"/>
    <property type="match status" value="1"/>
</dbReference>
<keyword evidence="4" id="KW-1185">Reference proteome</keyword>
<name>A0A5C5W9S5_9BACT</name>
<evidence type="ECO:0000313" key="4">
    <source>
        <dbReference type="Proteomes" id="UP000318995"/>
    </source>
</evidence>
<dbReference type="InterPro" id="IPR029052">
    <property type="entry name" value="Metallo-depent_PP-like"/>
</dbReference>
<dbReference type="InterPro" id="IPR052900">
    <property type="entry name" value="Phospholipid_Metab_Enz"/>
</dbReference>
<dbReference type="Pfam" id="PF09423">
    <property type="entry name" value="PhoD"/>
    <property type="match status" value="1"/>
</dbReference>
<evidence type="ECO:0000313" key="3">
    <source>
        <dbReference type="EMBL" id="TWT47628.1"/>
    </source>
</evidence>
<dbReference type="SUPFAM" id="SSF56300">
    <property type="entry name" value="Metallo-dependent phosphatases"/>
    <property type="match status" value="1"/>
</dbReference>
<feature type="domain" description="Phospholipase D N-terminal" evidence="2">
    <location>
        <begin position="54"/>
        <end position="135"/>
    </location>
</feature>
<accession>A0A5C5W9S5</accession>
<evidence type="ECO:0000259" key="2">
    <source>
        <dbReference type="Pfam" id="PF16655"/>
    </source>
</evidence>
<feature type="domain" description="PhoD-like phosphatase metallophosphatase" evidence="1">
    <location>
        <begin position="165"/>
        <end position="398"/>
    </location>
</feature>
<proteinExistence type="predicted"/>